<evidence type="ECO:0000313" key="1">
    <source>
        <dbReference type="EMBL" id="GBO98506.1"/>
    </source>
</evidence>
<evidence type="ECO:0000313" key="2">
    <source>
        <dbReference type="Proteomes" id="UP000299102"/>
    </source>
</evidence>
<dbReference type="AlphaFoldDB" id="A0A4C1SAS8"/>
<dbReference type="EMBL" id="BGZK01000001">
    <property type="protein sequence ID" value="GBO98506.1"/>
    <property type="molecule type" value="Genomic_DNA"/>
</dbReference>
<reference evidence="1 2" key="1">
    <citation type="journal article" date="2019" name="Commun. Biol.">
        <title>The bagworm genome reveals a unique fibroin gene that provides high tensile strength.</title>
        <authorList>
            <person name="Kono N."/>
            <person name="Nakamura H."/>
            <person name="Ohtoshi R."/>
            <person name="Tomita M."/>
            <person name="Numata K."/>
            <person name="Arakawa K."/>
        </authorList>
    </citation>
    <scope>NUCLEOTIDE SEQUENCE [LARGE SCALE GENOMIC DNA]</scope>
</reference>
<accession>A0A4C1SAS8</accession>
<name>A0A4C1SAS8_EUMVA</name>
<proteinExistence type="predicted"/>
<keyword evidence="2" id="KW-1185">Reference proteome</keyword>
<gene>
    <name evidence="1" type="ORF">EVAR_106_1</name>
</gene>
<organism evidence="1 2">
    <name type="scientific">Eumeta variegata</name>
    <name type="common">Bagworm moth</name>
    <name type="synonym">Eumeta japonica</name>
    <dbReference type="NCBI Taxonomy" id="151549"/>
    <lineage>
        <taxon>Eukaryota</taxon>
        <taxon>Metazoa</taxon>
        <taxon>Ecdysozoa</taxon>
        <taxon>Arthropoda</taxon>
        <taxon>Hexapoda</taxon>
        <taxon>Insecta</taxon>
        <taxon>Pterygota</taxon>
        <taxon>Neoptera</taxon>
        <taxon>Endopterygota</taxon>
        <taxon>Lepidoptera</taxon>
        <taxon>Glossata</taxon>
        <taxon>Ditrysia</taxon>
        <taxon>Tineoidea</taxon>
        <taxon>Psychidae</taxon>
        <taxon>Oiketicinae</taxon>
        <taxon>Eumeta</taxon>
    </lineage>
</organism>
<sequence>MLTFRLHHQTLKITHGCGLTTTFQKMNGGAGDRYGHRQGKPGLIPGEGRFKKHISACHHVRGFGTLGPSSRNLGPIAAPPLPDAGVPGTLAARCAYLCVQSARMSLLRYALQDVRDRRGPR</sequence>
<dbReference type="Proteomes" id="UP000299102">
    <property type="component" value="Unassembled WGS sequence"/>
</dbReference>
<comment type="caution">
    <text evidence="1">The sequence shown here is derived from an EMBL/GenBank/DDBJ whole genome shotgun (WGS) entry which is preliminary data.</text>
</comment>
<protein>
    <submittedName>
        <fullName evidence="1">Uncharacterized protein</fullName>
    </submittedName>
</protein>